<comment type="caution">
    <text evidence="2">The sequence shown here is derived from an EMBL/GenBank/DDBJ whole genome shotgun (WGS) entry which is preliminary data.</text>
</comment>
<proteinExistence type="predicted"/>
<reference evidence="2" key="1">
    <citation type="submission" date="2021-02" db="EMBL/GenBank/DDBJ databases">
        <authorList>
            <person name="Dougan E. K."/>
            <person name="Rhodes N."/>
            <person name="Thang M."/>
            <person name="Chan C."/>
        </authorList>
    </citation>
    <scope>NUCLEOTIDE SEQUENCE</scope>
</reference>
<evidence type="ECO:0000313" key="2">
    <source>
        <dbReference type="EMBL" id="CAE8619206.1"/>
    </source>
</evidence>
<evidence type="ECO:0000256" key="1">
    <source>
        <dbReference type="SAM" id="Coils"/>
    </source>
</evidence>
<evidence type="ECO:0000313" key="3">
    <source>
        <dbReference type="Proteomes" id="UP000654075"/>
    </source>
</evidence>
<organism evidence="2 3">
    <name type="scientific">Polarella glacialis</name>
    <name type="common">Dinoflagellate</name>
    <dbReference type="NCBI Taxonomy" id="89957"/>
    <lineage>
        <taxon>Eukaryota</taxon>
        <taxon>Sar</taxon>
        <taxon>Alveolata</taxon>
        <taxon>Dinophyceae</taxon>
        <taxon>Suessiales</taxon>
        <taxon>Suessiaceae</taxon>
        <taxon>Polarella</taxon>
    </lineage>
</organism>
<keyword evidence="1" id="KW-0175">Coiled coil</keyword>
<protein>
    <submittedName>
        <fullName evidence="2">Uncharacterized protein</fullName>
    </submittedName>
</protein>
<name>A0A813FYS5_POLGL</name>
<feature type="non-terminal residue" evidence="2">
    <location>
        <position position="112"/>
    </location>
</feature>
<gene>
    <name evidence="2" type="ORF">PGLA1383_LOCUS36799</name>
</gene>
<dbReference type="AlphaFoldDB" id="A0A813FYS5"/>
<dbReference type="Proteomes" id="UP000654075">
    <property type="component" value="Unassembled WGS sequence"/>
</dbReference>
<dbReference type="EMBL" id="CAJNNV010026882">
    <property type="protein sequence ID" value="CAE8619206.1"/>
    <property type="molecule type" value="Genomic_DNA"/>
</dbReference>
<feature type="coiled-coil region" evidence="1">
    <location>
        <begin position="18"/>
        <end position="52"/>
    </location>
</feature>
<keyword evidence="3" id="KW-1185">Reference proteome</keyword>
<feature type="non-terminal residue" evidence="2">
    <location>
        <position position="1"/>
    </location>
</feature>
<sequence length="112" mass="12434">GQSPCKNSIDWERLLSERETTAAALSAALQRLNSLEREAEELRLERLSAEGQGQGELGKIREALRRKLFGARAKPAGAPAGAQGSSDFLLRQRTKDLQRAVQDLRLRGKRRP</sequence>
<accession>A0A813FYS5</accession>